<feature type="repeat" description="ANK" evidence="3">
    <location>
        <begin position="184"/>
        <end position="216"/>
    </location>
</feature>
<feature type="transmembrane region" description="Helical" evidence="4">
    <location>
        <begin position="591"/>
        <end position="611"/>
    </location>
</feature>
<dbReference type="Proteomes" id="UP001627154">
    <property type="component" value="Unassembled WGS sequence"/>
</dbReference>
<dbReference type="AlphaFoldDB" id="A0ABD2WGM2"/>
<keyword evidence="4" id="KW-0812">Transmembrane</keyword>
<organism evidence="5 6">
    <name type="scientific">Trichogramma kaykai</name>
    <dbReference type="NCBI Taxonomy" id="54128"/>
    <lineage>
        <taxon>Eukaryota</taxon>
        <taxon>Metazoa</taxon>
        <taxon>Ecdysozoa</taxon>
        <taxon>Arthropoda</taxon>
        <taxon>Hexapoda</taxon>
        <taxon>Insecta</taxon>
        <taxon>Pterygota</taxon>
        <taxon>Neoptera</taxon>
        <taxon>Endopterygota</taxon>
        <taxon>Hymenoptera</taxon>
        <taxon>Apocrita</taxon>
        <taxon>Proctotrupomorpha</taxon>
        <taxon>Chalcidoidea</taxon>
        <taxon>Trichogrammatidae</taxon>
        <taxon>Trichogramma</taxon>
    </lineage>
</organism>
<evidence type="ECO:0000313" key="6">
    <source>
        <dbReference type="Proteomes" id="UP001627154"/>
    </source>
</evidence>
<keyword evidence="4" id="KW-0472">Membrane</keyword>
<keyword evidence="4" id="KW-1133">Transmembrane helix</keyword>
<name>A0ABD2WGM2_9HYME</name>
<sequence>MASSNPNPVSIDDSSHLEELKSMYLNIDWENEEVRFLLIPRLANLIDEWTGTLPNLRDIFQPQEIEQILLDYMNIMISVDKFYHEKLYQFIEFVVRTGYKDEPIVGIDDKPLLRRTTPIHRAITKCSETVVQGLFEIYNRFDVNYVDEFGCTHLHVACRYGLDEFVTKFLELGQVDLNCIEETTGDSPLHVALKCNQNAVIELLLRSGADPFLANKDGSTPLHIICDNICTHPNLARTFFKIIDEKLMNVKNEKTTPLKLALRQEHTMIESLMMKNVIIKRNGLTYQQVINKIHRDNDLAKMIFESSVDDNLQVPINAQDNEGNTPLHLALRNRSNSAAEWLLKNGANANVTNKKGETALHIICKKHCFYHSEDVHLAKMIFEHSHTKYRPLQVDAQDELGQTPLQSAVTSLLPNVVGVLLDNGADLSGFVFSKSEFFGEEFKVDQREVRWILASGVLAVAESLENAGYKLSLTEACKIMKLFTKHGLFEKTSANFERSWYNDVRFASRARYIIIIPDLPLCDLIRLQHDEAALLLTPMDYFKLARSKKLLSLPEGSIEPCILHLCEKMSRGFFKRWRMEFYLIDIFNSSWMDLFTLIFLLFFIIIYYIWFKNDEIIKIK</sequence>
<dbReference type="SMART" id="SM00248">
    <property type="entry name" value="ANK"/>
    <property type="match status" value="7"/>
</dbReference>
<evidence type="ECO:0000313" key="5">
    <source>
        <dbReference type="EMBL" id="KAL3392200.1"/>
    </source>
</evidence>
<keyword evidence="1" id="KW-0677">Repeat</keyword>
<dbReference type="PANTHER" id="PTHR24198">
    <property type="entry name" value="ANKYRIN REPEAT AND PROTEIN KINASE DOMAIN-CONTAINING PROTEIN"/>
    <property type="match status" value="1"/>
</dbReference>
<accession>A0ABD2WGM2</accession>
<comment type="caution">
    <text evidence="5">The sequence shown here is derived from an EMBL/GenBank/DDBJ whole genome shotgun (WGS) entry which is preliminary data.</text>
</comment>
<dbReference type="Gene3D" id="1.25.40.20">
    <property type="entry name" value="Ankyrin repeat-containing domain"/>
    <property type="match status" value="2"/>
</dbReference>
<dbReference type="SUPFAM" id="SSF48403">
    <property type="entry name" value="Ankyrin repeat"/>
    <property type="match status" value="1"/>
</dbReference>
<dbReference type="PANTHER" id="PTHR24198:SF165">
    <property type="entry name" value="ANKYRIN REPEAT-CONTAINING PROTEIN-RELATED"/>
    <property type="match status" value="1"/>
</dbReference>
<keyword evidence="2 3" id="KW-0040">ANK repeat</keyword>
<gene>
    <name evidence="5" type="ORF">TKK_013502</name>
</gene>
<dbReference type="InterPro" id="IPR036770">
    <property type="entry name" value="Ankyrin_rpt-contain_sf"/>
</dbReference>
<dbReference type="PROSITE" id="PS50088">
    <property type="entry name" value="ANK_REPEAT"/>
    <property type="match status" value="3"/>
</dbReference>
<keyword evidence="6" id="KW-1185">Reference proteome</keyword>
<evidence type="ECO:0000256" key="4">
    <source>
        <dbReference type="SAM" id="Phobius"/>
    </source>
</evidence>
<feature type="repeat" description="ANK" evidence="3">
    <location>
        <begin position="322"/>
        <end position="354"/>
    </location>
</feature>
<dbReference type="EMBL" id="JBJJXI010000107">
    <property type="protein sequence ID" value="KAL3392200.1"/>
    <property type="molecule type" value="Genomic_DNA"/>
</dbReference>
<reference evidence="5 6" key="1">
    <citation type="journal article" date="2024" name="bioRxiv">
        <title>A reference genome for Trichogramma kaykai: A tiny desert-dwelling parasitoid wasp with competing sex-ratio distorters.</title>
        <authorList>
            <person name="Culotta J."/>
            <person name="Lindsey A.R."/>
        </authorList>
    </citation>
    <scope>NUCLEOTIDE SEQUENCE [LARGE SCALE GENOMIC DNA]</scope>
    <source>
        <strain evidence="5 6">KSX58</strain>
    </source>
</reference>
<protein>
    <submittedName>
        <fullName evidence="5">Uncharacterized protein</fullName>
    </submittedName>
</protein>
<feature type="repeat" description="ANK" evidence="3">
    <location>
        <begin position="400"/>
        <end position="428"/>
    </location>
</feature>
<evidence type="ECO:0000256" key="1">
    <source>
        <dbReference type="ARBA" id="ARBA00022737"/>
    </source>
</evidence>
<dbReference type="InterPro" id="IPR002110">
    <property type="entry name" value="Ankyrin_rpt"/>
</dbReference>
<dbReference type="Pfam" id="PF13857">
    <property type="entry name" value="Ank_5"/>
    <property type="match status" value="1"/>
</dbReference>
<dbReference type="Pfam" id="PF12796">
    <property type="entry name" value="Ank_2"/>
    <property type="match status" value="1"/>
</dbReference>
<evidence type="ECO:0000256" key="2">
    <source>
        <dbReference type="ARBA" id="ARBA00023043"/>
    </source>
</evidence>
<proteinExistence type="predicted"/>
<evidence type="ECO:0000256" key="3">
    <source>
        <dbReference type="PROSITE-ProRule" id="PRU00023"/>
    </source>
</evidence>
<dbReference type="PROSITE" id="PS50297">
    <property type="entry name" value="ANK_REP_REGION"/>
    <property type="match status" value="3"/>
</dbReference>